<evidence type="ECO:0000313" key="4">
    <source>
        <dbReference type="Proteomes" id="UP000245697"/>
    </source>
</evidence>
<dbReference type="Proteomes" id="UP000245697">
    <property type="component" value="Unassembled WGS sequence"/>
</dbReference>
<comment type="caution">
    <text evidence="3">The sequence shown here is derived from an EMBL/GenBank/DDBJ whole genome shotgun (WGS) entry which is preliminary data.</text>
</comment>
<dbReference type="PANTHER" id="PTHR43540">
    <property type="entry name" value="PEROXYUREIDOACRYLATE/UREIDOACRYLATE AMIDOHYDROLASE-RELATED"/>
    <property type="match status" value="1"/>
</dbReference>
<dbReference type="RefSeq" id="WP_146246531.1">
    <property type="nucleotide sequence ID" value="NZ_BONA01000082.1"/>
</dbReference>
<dbReference type="Pfam" id="PF00857">
    <property type="entry name" value="Isochorismatase"/>
    <property type="match status" value="1"/>
</dbReference>
<reference evidence="3 4" key="1">
    <citation type="submission" date="2018-05" db="EMBL/GenBank/DDBJ databases">
        <title>Genomic Encyclopedia of Archaeal and Bacterial Type Strains, Phase II (KMG-II): from individual species to whole genera.</title>
        <authorList>
            <person name="Goeker M."/>
        </authorList>
    </citation>
    <scope>NUCLEOTIDE SEQUENCE [LARGE SCALE GENOMIC DNA]</scope>
    <source>
        <strain evidence="3 4">DSM 45184</strain>
    </source>
</reference>
<dbReference type="InterPro" id="IPR036380">
    <property type="entry name" value="Isochorismatase-like_sf"/>
</dbReference>
<evidence type="ECO:0000259" key="2">
    <source>
        <dbReference type="Pfam" id="PF00857"/>
    </source>
</evidence>
<evidence type="ECO:0000313" key="3">
    <source>
        <dbReference type="EMBL" id="PWK40883.1"/>
    </source>
</evidence>
<dbReference type="GO" id="GO:0016787">
    <property type="term" value="F:hydrolase activity"/>
    <property type="evidence" value="ECO:0007669"/>
    <property type="project" value="UniProtKB-KW"/>
</dbReference>
<dbReference type="PANTHER" id="PTHR43540:SF7">
    <property type="entry name" value="ISOCHORISMATASE FAMILY PROTEIN YECD"/>
    <property type="match status" value="1"/>
</dbReference>
<dbReference type="AlphaFoldDB" id="A0A316F8B9"/>
<dbReference type="Gene3D" id="3.40.50.850">
    <property type="entry name" value="Isochorismatase-like"/>
    <property type="match status" value="1"/>
</dbReference>
<protein>
    <submittedName>
        <fullName evidence="3">Nicotinamidase-related amidase</fullName>
    </submittedName>
</protein>
<dbReference type="CDD" id="cd00431">
    <property type="entry name" value="cysteine_hydrolases"/>
    <property type="match status" value="1"/>
</dbReference>
<proteinExistence type="predicted"/>
<name>A0A316F8B9_9ACTN</name>
<dbReference type="InterPro" id="IPR050272">
    <property type="entry name" value="Isochorismatase-like_hydrls"/>
</dbReference>
<feature type="domain" description="Isochorismatase-like" evidence="2">
    <location>
        <begin position="3"/>
        <end position="161"/>
    </location>
</feature>
<dbReference type="SUPFAM" id="SSF52499">
    <property type="entry name" value="Isochorismatase-like hydrolases"/>
    <property type="match status" value="1"/>
</dbReference>
<organism evidence="3 4">
    <name type="scientific">Actinoplanes xinjiangensis</name>
    <dbReference type="NCBI Taxonomy" id="512350"/>
    <lineage>
        <taxon>Bacteria</taxon>
        <taxon>Bacillati</taxon>
        <taxon>Actinomycetota</taxon>
        <taxon>Actinomycetes</taxon>
        <taxon>Micromonosporales</taxon>
        <taxon>Micromonosporaceae</taxon>
        <taxon>Actinoplanes</taxon>
    </lineage>
</organism>
<dbReference type="InterPro" id="IPR000868">
    <property type="entry name" value="Isochorismatase-like_dom"/>
</dbReference>
<gene>
    <name evidence="3" type="ORF">BC793_118113</name>
</gene>
<dbReference type="OrthoDB" id="9794942at2"/>
<dbReference type="EMBL" id="QGGR01000018">
    <property type="protein sequence ID" value="PWK40883.1"/>
    <property type="molecule type" value="Genomic_DNA"/>
</dbReference>
<keyword evidence="1" id="KW-0378">Hydrolase</keyword>
<accession>A0A316F8B9</accession>
<sequence length="174" mass="18121">MDALVLIDLQNWITRMPLSPRHGAEIAARCATLAADSRAAGVPVWFVRYLDGLGPGADPAAPRNRIVSGLEVRPDEPVVTKYGLGAFDGTPLAGRLRTAGVTHVVLAGIALSHGVGVTAREAAALGFRVTVLEDATTSLSAEGHRQAVQVLKGLVTVTSSASWGVSQVEHISEP</sequence>
<evidence type="ECO:0000256" key="1">
    <source>
        <dbReference type="ARBA" id="ARBA00022801"/>
    </source>
</evidence>
<keyword evidence="4" id="KW-1185">Reference proteome</keyword>